<dbReference type="EMBL" id="CAJJDO010000137">
    <property type="protein sequence ID" value="CAD8204342.1"/>
    <property type="molecule type" value="Genomic_DNA"/>
</dbReference>
<keyword evidence="2" id="KW-1185">Reference proteome</keyword>
<comment type="caution">
    <text evidence="1">The sequence shown here is derived from an EMBL/GenBank/DDBJ whole genome shotgun (WGS) entry which is preliminary data.</text>
</comment>
<dbReference type="AlphaFoldDB" id="A0A8S1XUM0"/>
<protein>
    <submittedName>
        <fullName evidence="1">Uncharacterized protein</fullName>
    </submittedName>
</protein>
<name>A0A8S1XUM0_9CILI</name>
<sequence length="94" mass="11433">MVIHLVNFGIQREYILQLVNFFVFPQLQYFQLIYLKELLLTIGRWIVRLSNIQLTTKLQYHTWVTKVKIIVILLDKIIDNIYTKKLHFHLLFCL</sequence>
<evidence type="ECO:0000313" key="1">
    <source>
        <dbReference type="EMBL" id="CAD8204342.1"/>
    </source>
</evidence>
<organism evidence="1 2">
    <name type="scientific">Paramecium pentaurelia</name>
    <dbReference type="NCBI Taxonomy" id="43138"/>
    <lineage>
        <taxon>Eukaryota</taxon>
        <taxon>Sar</taxon>
        <taxon>Alveolata</taxon>
        <taxon>Ciliophora</taxon>
        <taxon>Intramacronucleata</taxon>
        <taxon>Oligohymenophorea</taxon>
        <taxon>Peniculida</taxon>
        <taxon>Parameciidae</taxon>
        <taxon>Paramecium</taxon>
    </lineage>
</organism>
<evidence type="ECO:0000313" key="2">
    <source>
        <dbReference type="Proteomes" id="UP000689195"/>
    </source>
</evidence>
<dbReference type="Proteomes" id="UP000689195">
    <property type="component" value="Unassembled WGS sequence"/>
</dbReference>
<gene>
    <name evidence="1" type="ORF">PPENT_87.1.T1370016</name>
</gene>
<proteinExistence type="predicted"/>
<reference evidence="1" key="1">
    <citation type="submission" date="2021-01" db="EMBL/GenBank/DDBJ databases">
        <authorList>
            <consortium name="Genoscope - CEA"/>
            <person name="William W."/>
        </authorList>
    </citation>
    <scope>NUCLEOTIDE SEQUENCE</scope>
</reference>
<accession>A0A8S1XUM0</accession>